<name>A0AAV5MG96_9ROSI</name>
<dbReference type="PANTHER" id="PTHR33223">
    <property type="entry name" value="CCHC-TYPE DOMAIN-CONTAINING PROTEIN"/>
    <property type="match status" value="1"/>
</dbReference>
<dbReference type="Proteomes" id="UP001054252">
    <property type="component" value="Unassembled WGS sequence"/>
</dbReference>
<evidence type="ECO:0000256" key="1">
    <source>
        <dbReference type="SAM" id="MobiDB-lite"/>
    </source>
</evidence>
<reference evidence="2 3" key="1">
    <citation type="journal article" date="2021" name="Commun. Biol.">
        <title>The genome of Shorea leprosula (Dipterocarpaceae) highlights the ecological relevance of drought in aseasonal tropical rainforests.</title>
        <authorList>
            <person name="Ng K.K.S."/>
            <person name="Kobayashi M.J."/>
            <person name="Fawcett J.A."/>
            <person name="Hatakeyama M."/>
            <person name="Paape T."/>
            <person name="Ng C.H."/>
            <person name="Ang C.C."/>
            <person name="Tnah L.H."/>
            <person name="Lee C.T."/>
            <person name="Nishiyama T."/>
            <person name="Sese J."/>
            <person name="O'Brien M.J."/>
            <person name="Copetti D."/>
            <person name="Mohd Noor M.I."/>
            <person name="Ong R.C."/>
            <person name="Putra M."/>
            <person name="Sireger I.Z."/>
            <person name="Indrioko S."/>
            <person name="Kosugi Y."/>
            <person name="Izuno A."/>
            <person name="Isagi Y."/>
            <person name="Lee S.L."/>
            <person name="Shimizu K.K."/>
        </authorList>
    </citation>
    <scope>NUCLEOTIDE SEQUENCE [LARGE SCALE GENOMIC DNA]</scope>
    <source>
        <strain evidence="2">214</strain>
    </source>
</reference>
<evidence type="ECO:0008006" key="4">
    <source>
        <dbReference type="Google" id="ProtNLM"/>
    </source>
</evidence>
<dbReference type="AlphaFoldDB" id="A0AAV5MG96"/>
<dbReference type="EMBL" id="BPVZ01000277">
    <property type="protein sequence ID" value="GKV48968.1"/>
    <property type="molecule type" value="Genomic_DNA"/>
</dbReference>
<comment type="caution">
    <text evidence="2">The sequence shown here is derived from an EMBL/GenBank/DDBJ whole genome shotgun (WGS) entry which is preliminary data.</text>
</comment>
<sequence length="498" mass="56213">MAKDPVANQAIRTLKEYAPPSIEGTVSSIRRLAIQANNFEIKLATIQMIQQYVQFCGLPSDDLNAHITHFLEICDTFQYNGVFDDVVRLRLFPFSLRDKAKSWLSSLPVGSITTWNMMAQKFLNLDDLLKKFIASKESRFQSQEVATKCLEATVQNQGSSIWNLEVQVGQLANVVFGRAQGALPSNTEKNPKEQVEAITLRSGRQIGEEESSDNEGEKEKVPKEAKKFQVSSKESEEVKSYVPPIPFPHGLKQHKLDKQFVKFLHIFKKLHINIPFADALAQMPSYAKFLKEILSNKRKLEEYETVKLTEEFLDMEEDHEVPLILGRPFLATGRTLIDVQQGKLMLMVENEQEDCPDLLEACVVHSKGITTENEDVKEYAFHLEACPPFLNSKESSIQDFRANMPWLKPFEEPPKLELKPLPEGIVLGHKVSQKGIEVDRAKVEVIEKFPPPSSVKAVRSFLGHEKLINAPVMVAPDWDLPFELMCDASHSVVGAVLG</sequence>
<gene>
    <name evidence="2" type="ORF">SLEP1_g55742</name>
</gene>
<dbReference type="InterPro" id="IPR043502">
    <property type="entry name" value="DNA/RNA_pol_sf"/>
</dbReference>
<proteinExistence type="predicted"/>
<accession>A0AAV5MG96</accession>
<protein>
    <recommendedName>
        <fullName evidence="4">Retrotransposon gag domain-containing protein</fullName>
    </recommendedName>
</protein>
<dbReference type="PANTHER" id="PTHR33223:SF11">
    <property type="entry name" value="ELEMENT PROTEIN, PUTATIVE-RELATED"/>
    <property type="match status" value="1"/>
</dbReference>
<dbReference type="SUPFAM" id="SSF56672">
    <property type="entry name" value="DNA/RNA polymerases"/>
    <property type="match status" value="1"/>
</dbReference>
<feature type="compositionally biased region" description="Basic and acidic residues" evidence="1">
    <location>
        <begin position="215"/>
        <end position="231"/>
    </location>
</feature>
<organism evidence="2 3">
    <name type="scientific">Rubroshorea leprosula</name>
    <dbReference type="NCBI Taxonomy" id="152421"/>
    <lineage>
        <taxon>Eukaryota</taxon>
        <taxon>Viridiplantae</taxon>
        <taxon>Streptophyta</taxon>
        <taxon>Embryophyta</taxon>
        <taxon>Tracheophyta</taxon>
        <taxon>Spermatophyta</taxon>
        <taxon>Magnoliopsida</taxon>
        <taxon>eudicotyledons</taxon>
        <taxon>Gunneridae</taxon>
        <taxon>Pentapetalae</taxon>
        <taxon>rosids</taxon>
        <taxon>malvids</taxon>
        <taxon>Malvales</taxon>
        <taxon>Dipterocarpaceae</taxon>
        <taxon>Rubroshorea</taxon>
    </lineage>
</organism>
<feature type="region of interest" description="Disordered" evidence="1">
    <location>
        <begin position="201"/>
        <end position="231"/>
    </location>
</feature>
<evidence type="ECO:0000313" key="2">
    <source>
        <dbReference type="EMBL" id="GKV48968.1"/>
    </source>
</evidence>
<keyword evidence="3" id="KW-1185">Reference proteome</keyword>
<evidence type="ECO:0000313" key="3">
    <source>
        <dbReference type="Proteomes" id="UP001054252"/>
    </source>
</evidence>